<evidence type="ECO:0000313" key="1">
    <source>
        <dbReference type="EMBL" id="SVC14568.1"/>
    </source>
</evidence>
<protein>
    <submittedName>
        <fullName evidence="1">Uncharacterized protein</fullName>
    </submittedName>
</protein>
<sequence>MLISFGLAQNLFPILGGQRSGTSVFTFLNIGVSARAVGMGESVVALNQDASSVYYNPAAIAQLDKTDISLSQIQWPADINYD</sequence>
<dbReference type="EMBL" id="UINC01075916">
    <property type="protein sequence ID" value="SVC14568.1"/>
    <property type="molecule type" value="Genomic_DNA"/>
</dbReference>
<proteinExistence type="predicted"/>
<name>A0A382JRU6_9ZZZZ</name>
<feature type="non-terminal residue" evidence="1">
    <location>
        <position position="82"/>
    </location>
</feature>
<organism evidence="1">
    <name type="scientific">marine metagenome</name>
    <dbReference type="NCBI Taxonomy" id="408172"/>
    <lineage>
        <taxon>unclassified sequences</taxon>
        <taxon>metagenomes</taxon>
        <taxon>ecological metagenomes</taxon>
    </lineage>
</organism>
<dbReference type="Gene3D" id="2.40.160.60">
    <property type="entry name" value="Outer membrane protein transport protein (OMPP1/FadL/TodX)"/>
    <property type="match status" value="1"/>
</dbReference>
<dbReference type="AlphaFoldDB" id="A0A382JRU6"/>
<gene>
    <name evidence="1" type="ORF">METZ01_LOCUS267422</name>
</gene>
<accession>A0A382JRU6</accession>
<dbReference type="SUPFAM" id="SSF56935">
    <property type="entry name" value="Porins"/>
    <property type="match status" value="1"/>
</dbReference>
<reference evidence="1" key="1">
    <citation type="submission" date="2018-05" db="EMBL/GenBank/DDBJ databases">
        <authorList>
            <person name="Lanie J.A."/>
            <person name="Ng W.-L."/>
            <person name="Kazmierczak K.M."/>
            <person name="Andrzejewski T.M."/>
            <person name="Davidsen T.M."/>
            <person name="Wayne K.J."/>
            <person name="Tettelin H."/>
            <person name="Glass J.I."/>
            <person name="Rusch D."/>
            <person name="Podicherti R."/>
            <person name="Tsui H.-C.T."/>
            <person name="Winkler M.E."/>
        </authorList>
    </citation>
    <scope>NUCLEOTIDE SEQUENCE</scope>
</reference>